<dbReference type="SMART" id="SM00829">
    <property type="entry name" value="PKS_ER"/>
    <property type="match status" value="1"/>
</dbReference>
<dbReference type="SUPFAM" id="SSF51735">
    <property type="entry name" value="NAD(P)-binding Rossmann-fold domains"/>
    <property type="match status" value="1"/>
</dbReference>
<dbReference type="InterPro" id="IPR036291">
    <property type="entry name" value="NAD(P)-bd_dom_sf"/>
</dbReference>
<protein>
    <submittedName>
        <fullName evidence="4">PKS_ER domain-containing protein</fullName>
    </submittedName>
</protein>
<reference evidence="2 3" key="2">
    <citation type="submission" date="2018-11" db="EMBL/GenBank/DDBJ databases">
        <authorList>
            <consortium name="Pathogen Informatics"/>
        </authorList>
    </citation>
    <scope>NUCLEOTIDE SEQUENCE [LARGE SCALE GENOMIC DNA]</scope>
</reference>
<dbReference type="SUPFAM" id="SSF50129">
    <property type="entry name" value="GroES-like"/>
    <property type="match status" value="1"/>
</dbReference>
<proteinExistence type="predicted"/>
<evidence type="ECO:0000313" key="4">
    <source>
        <dbReference type="WBParaSite" id="SBAD_0000392601-mRNA-1"/>
    </source>
</evidence>
<dbReference type="EMBL" id="UZAM01007931">
    <property type="protein sequence ID" value="VDP02250.1"/>
    <property type="molecule type" value="Genomic_DNA"/>
</dbReference>
<evidence type="ECO:0000259" key="1">
    <source>
        <dbReference type="SMART" id="SM00829"/>
    </source>
</evidence>
<dbReference type="PANTHER" id="PTHR43677">
    <property type="entry name" value="SHORT-CHAIN DEHYDROGENASE/REDUCTASE"/>
    <property type="match status" value="1"/>
</dbReference>
<dbReference type="Pfam" id="PF00107">
    <property type="entry name" value="ADH_zinc_N"/>
    <property type="match status" value="1"/>
</dbReference>
<gene>
    <name evidence="2" type="ORF">SBAD_LOCUS3756</name>
</gene>
<evidence type="ECO:0000313" key="2">
    <source>
        <dbReference type="EMBL" id="VDP02250.1"/>
    </source>
</evidence>
<dbReference type="AlphaFoldDB" id="A0A183IJG0"/>
<reference evidence="4" key="1">
    <citation type="submission" date="2016-06" db="UniProtKB">
        <authorList>
            <consortium name="WormBaseParasite"/>
        </authorList>
    </citation>
    <scope>IDENTIFICATION</scope>
</reference>
<accession>A0A183IJG0</accession>
<dbReference type="Gene3D" id="3.40.50.720">
    <property type="entry name" value="NAD(P)-binding Rossmann-like Domain"/>
    <property type="match status" value="1"/>
</dbReference>
<name>A0A183IJG0_9BILA</name>
<dbReference type="Proteomes" id="UP000270296">
    <property type="component" value="Unassembled WGS sequence"/>
</dbReference>
<evidence type="ECO:0000313" key="3">
    <source>
        <dbReference type="Proteomes" id="UP000270296"/>
    </source>
</evidence>
<sequence length="266" mass="29461">MVRNLHHLKPQLPFVPGFELAGEIAAVGKEVTQFHEGDRVMALKTIDLGAFAEKCVVDEDEAFKINPNLSYEMAAVLPCAYGSAYYALQTVAKVEQKQTILVLTSQGASGMAAIDLALNVFKCKVIAACDNEEKCTVIRPMGVTATVDYSKEELTKAVMKATKQHGVDLVVDTVGGRWFHEAANCVKEDGKVLVQGFSSGQVPTIDVQHLVQKQLSLQGVWFGGYIRRKPDKFHSIMRHIMKLLEDEYLSPVIRATYKIENVRYQG</sequence>
<dbReference type="InterPro" id="IPR011032">
    <property type="entry name" value="GroES-like_sf"/>
</dbReference>
<dbReference type="InterPro" id="IPR051397">
    <property type="entry name" value="Zn-ADH-like_protein"/>
</dbReference>
<keyword evidence="3" id="KW-1185">Reference proteome</keyword>
<dbReference type="InterPro" id="IPR013154">
    <property type="entry name" value="ADH-like_N"/>
</dbReference>
<feature type="domain" description="Enoyl reductase (ER)" evidence="1">
    <location>
        <begin position="3"/>
        <end position="263"/>
    </location>
</feature>
<dbReference type="PANTHER" id="PTHR43677:SF4">
    <property type="entry name" value="QUINONE OXIDOREDUCTASE-LIKE PROTEIN 2"/>
    <property type="match status" value="1"/>
</dbReference>
<dbReference type="GO" id="GO:0016491">
    <property type="term" value="F:oxidoreductase activity"/>
    <property type="evidence" value="ECO:0007669"/>
    <property type="project" value="InterPro"/>
</dbReference>
<dbReference type="OrthoDB" id="3509362at2759"/>
<dbReference type="InterPro" id="IPR013149">
    <property type="entry name" value="ADH-like_C"/>
</dbReference>
<dbReference type="WBParaSite" id="SBAD_0000392601-mRNA-1">
    <property type="protein sequence ID" value="SBAD_0000392601-mRNA-1"/>
    <property type="gene ID" value="SBAD_0000392601"/>
</dbReference>
<dbReference type="InterPro" id="IPR020843">
    <property type="entry name" value="ER"/>
</dbReference>
<organism evidence="4">
    <name type="scientific">Soboliphyme baturini</name>
    <dbReference type="NCBI Taxonomy" id="241478"/>
    <lineage>
        <taxon>Eukaryota</taxon>
        <taxon>Metazoa</taxon>
        <taxon>Ecdysozoa</taxon>
        <taxon>Nematoda</taxon>
        <taxon>Enoplea</taxon>
        <taxon>Dorylaimia</taxon>
        <taxon>Dioctophymatida</taxon>
        <taxon>Dioctophymatoidea</taxon>
        <taxon>Soboliphymatidae</taxon>
        <taxon>Soboliphyme</taxon>
    </lineage>
</organism>
<dbReference type="Gene3D" id="3.90.180.10">
    <property type="entry name" value="Medium-chain alcohol dehydrogenases, catalytic domain"/>
    <property type="match status" value="1"/>
</dbReference>
<dbReference type="Pfam" id="PF08240">
    <property type="entry name" value="ADH_N"/>
    <property type="match status" value="1"/>
</dbReference>
<dbReference type="GO" id="GO:0005739">
    <property type="term" value="C:mitochondrion"/>
    <property type="evidence" value="ECO:0007669"/>
    <property type="project" value="TreeGrafter"/>
</dbReference>